<proteinExistence type="predicted"/>
<dbReference type="GeneID" id="28817961"/>
<sequence>GMEWATSPSVSLTFAQSSIETFCNGINSQSEATYSVPNTVDTELFLGAISQTGDPSCTTPSTFSTSDCTTALSNIINNCDTSSTSRKYGGVSATNCLA</sequence>
<dbReference type="KEGG" id="psco:LY89DRAFT_545417"/>
<keyword evidence="2" id="KW-1185">Reference proteome</keyword>
<dbReference type="AlphaFoldDB" id="A0A194XWR2"/>
<organism evidence="1 2">
    <name type="scientific">Mollisia scopiformis</name>
    <name type="common">Conifer needle endophyte fungus</name>
    <name type="synonym">Phialocephala scopiformis</name>
    <dbReference type="NCBI Taxonomy" id="149040"/>
    <lineage>
        <taxon>Eukaryota</taxon>
        <taxon>Fungi</taxon>
        <taxon>Dikarya</taxon>
        <taxon>Ascomycota</taxon>
        <taxon>Pezizomycotina</taxon>
        <taxon>Leotiomycetes</taxon>
        <taxon>Helotiales</taxon>
        <taxon>Mollisiaceae</taxon>
        <taxon>Mollisia</taxon>
    </lineage>
</organism>
<protein>
    <submittedName>
        <fullName evidence="1">Uncharacterized protein</fullName>
    </submittedName>
</protein>
<accession>A0A194XWR2</accession>
<evidence type="ECO:0000313" key="2">
    <source>
        <dbReference type="Proteomes" id="UP000070700"/>
    </source>
</evidence>
<feature type="non-terminal residue" evidence="1">
    <location>
        <position position="98"/>
    </location>
</feature>
<name>A0A194XWR2_MOLSC</name>
<dbReference type="RefSeq" id="XP_018078931.1">
    <property type="nucleotide sequence ID" value="XM_018208235.2"/>
</dbReference>
<feature type="non-terminal residue" evidence="1">
    <location>
        <position position="1"/>
    </location>
</feature>
<reference evidence="1 2" key="1">
    <citation type="submission" date="2015-10" db="EMBL/GenBank/DDBJ databases">
        <title>Full genome of DAOMC 229536 Phialocephala scopiformis, a fungal endophyte of spruce producing the potent anti-insectan compound rugulosin.</title>
        <authorList>
            <consortium name="DOE Joint Genome Institute"/>
            <person name="Walker A.K."/>
            <person name="Frasz S.L."/>
            <person name="Seifert K.A."/>
            <person name="Miller J.D."/>
            <person name="Mondo S.J."/>
            <person name="Labutti K."/>
            <person name="Lipzen A."/>
            <person name="Dockter R."/>
            <person name="Kennedy M."/>
            <person name="Grigoriev I.V."/>
            <person name="Spatafora J.W."/>
        </authorList>
    </citation>
    <scope>NUCLEOTIDE SEQUENCE [LARGE SCALE GENOMIC DNA]</scope>
    <source>
        <strain evidence="1 2">CBS 120377</strain>
    </source>
</reference>
<evidence type="ECO:0000313" key="1">
    <source>
        <dbReference type="EMBL" id="KUJ24576.1"/>
    </source>
</evidence>
<gene>
    <name evidence="1" type="ORF">LY89DRAFT_545417</name>
</gene>
<dbReference type="EMBL" id="KQ947404">
    <property type="protein sequence ID" value="KUJ24576.1"/>
    <property type="molecule type" value="Genomic_DNA"/>
</dbReference>
<dbReference type="InParanoid" id="A0A194XWR2"/>
<dbReference type="Proteomes" id="UP000070700">
    <property type="component" value="Unassembled WGS sequence"/>
</dbReference>